<dbReference type="PANTHER" id="PTHR11742:SF49">
    <property type="entry name" value="ALPHA-1,2-MANNOSIDASE"/>
    <property type="match status" value="1"/>
</dbReference>
<dbReference type="UniPathway" id="UPA00378"/>
<dbReference type="Pfam" id="PF01532">
    <property type="entry name" value="Glyco_hydro_47"/>
    <property type="match status" value="1"/>
</dbReference>
<dbReference type="GO" id="GO:0005975">
    <property type="term" value="P:carbohydrate metabolic process"/>
    <property type="evidence" value="ECO:0007669"/>
    <property type="project" value="InterPro"/>
</dbReference>
<evidence type="ECO:0000256" key="6">
    <source>
        <dbReference type="RuleBase" id="RU361193"/>
    </source>
</evidence>
<comment type="pathway">
    <text evidence="2">Protein modification; protein glycosylation.</text>
</comment>
<dbReference type="InterPro" id="IPR001382">
    <property type="entry name" value="Glyco_hydro_47"/>
</dbReference>
<keyword evidence="8" id="KW-1185">Reference proteome</keyword>
<dbReference type="GO" id="GO:0005783">
    <property type="term" value="C:endoplasmic reticulum"/>
    <property type="evidence" value="ECO:0007669"/>
    <property type="project" value="TreeGrafter"/>
</dbReference>
<keyword evidence="4 6" id="KW-0378">Hydrolase</keyword>
<keyword evidence="6" id="KW-0326">Glycosidase</keyword>
<dbReference type="GO" id="GO:0005509">
    <property type="term" value="F:calcium ion binding"/>
    <property type="evidence" value="ECO:0007669"/>
    <property type="project" value="InterPro"/>
</dbReference>
<comment type="similarity">
    <text evidence="3 6">Belongs to the glycosyl hydrolase 47 family.</text>
</comment>
<comment type="cofactor">
    <cofactor evidence="1">
        <name>Ca(2+)</name>
        <dbReference type="ChEBI" id="CHEBI:29108"/>
    </cofactor>
</comment>
<organism evidence="7 8">
    <name type="scientific">Cudoniella acicularis</name>
    <dbReference type="NCBI Taxonomy" id="354080"/>
    <lineage>
        <taxon>Eukaryota</taxon>
        <taxon>Fungi</taxon>
        <taxon>Dikarya</taxon>
        <taxon>Ascomycota</taxon>
        <taxon>Pezizomycotina</taxon>
        <taxon>Leotiomycetes</taxon>
        <taxon>Helotiales</taxon>
        <taxon>Tricladiaceae</taxon>
        <taxon>Cudoniella</taxon>
    </lineage>
</organism>
<gene>
    <name evidence="7" type="ORF">G7Y89_g13923</name>
</gene>
<evidence type="ECO:0000256" key="5">
    <source>
        <dbReference type="ARBA" id="ARBA00023157"/>
    </source>
</evidence>
<reference evidence="7 8" key="1">
    <citation type="submission" date="2020-03" db="EMBL/GenBank/DDBJ databases">
        <title>Draft Genome Sequence of Cudoniella acicularis.</title>
        <authorList>
            <person name="Buettner E."/>
            <person name="Kellner H."/>
        </authorList>
    </citation>
    <scope>NUCLEOTIDE SEQUENCE [LARGE SCALE GENOMIC DNA]</scope>
    <source>
        <strain evidence="7 8">DSM 108380</strain>
    </source>
</reference>
<sequence length="152" mass="17538">MYEYALAVMKRNIFYRPMTRNNTDVRLAGNLGSNGKTLVGELETKAKAQYFSCFAGSIVSIASKIFENEEDLVLGRKFVEGRLWAYEIMPLGIMPETMYMVIYKKKWREKVDKAIKGSETVDDTRYILRLEAIESVFILYRITGNPSLRDRA</sequence>
<evidence type="ECO:0000313" key="7">
    <source>
        <dbReference type="EMBL" id="KAF4624250.1"/>
    </source>
</evidence>
<dbReference type="Gene3D" id="1.50.10.10">
    <property type="match status" value="1"/>
</dbReference>
<dbReference type="GO" id="GO:0004571">
    <property type="term" value="F:mannosyl-oligosaccharide 1,2-alpha-mannosidase activity"/>
    <property type="evidence" value="ECO:0007669"/>
    <property type="project" value="InterPro"/>
</dbReference>
<keyword evidence="5" id="KW-1015">Disulfide bond</keyword>
<dbReference type="OrthoDB" id="8118055at2759"/>
<evidence type="ECO:0000256" key="1">
    <source>
        <dbReference type="ARBA" id="ARBA00001913"/>
    </source>
</evidence>
<accession>A0A8H4R8R6</accession>
<dbReference type="Proteomes" id="UP000566819">
    <property type="component" value="Unassembled WGS sequence"/>
</dbReference>
<dbReference type="InterPro" id="IPR012341">
    <property type="entry name" value="6hp_glycosidase-like_sf"/>
</dbReference>
<dbReference type="InterPro" id="IPR050749">
    <property type="entry name" value="Glycosyl_Hydrolase_47"/>
</dbReference>
<comment type="caution">
    <text evidence="7">The sequence shown here is derived from an EMBL/GenBank/DDBJ whole genome shotgun (WGS) entry which is preliminary data.</text>
</comment>
<dbReference type="PANTHER" id="PTHR11742">
    <property type="entry name" value="MANNOSYL-OLIGOSACCHARIDE ALPHA-1,2-MANNOSIDASE-RELATED"/>
    <property type="match status" value="1"/>
</dbReference>
<dbReference type="EMBL" id="JAAMPI010001720">
    <property type="protein sequence ID" value="KAF4624250.1"/>
    <property type="molecule type" value="Genomic_DNA"/>
</dbReference>
<dbReference type="GO" id="GO:0036503">
    <property type="term" value="P:ERAD pathway"/>
    <property type="evidence" value="ECO:0007669"/>
    <property type="project" value="UniProtKB-ARBA"/>
</dbReference>
<evidence type="ECO:0000313" key="8">
    <source>
        <dbReference type="Proteomes" id="UP000566819"/>
    </source>
</evidence>
<name>A0A8H4R8R6_9HELO</name>
<evidence type="ECO:0000256" key="3">
    <source>
        <dbReference type="ARBA" id="ARBA00007658"/>
    </source>
</evidence>
<proteinExistence type="inferred from homology"/>
<dbReference type="SUPFAM" id="SSF48225">
    <property type="entry name" value="Seven-hairpin glycosidases"/>
    <property type="match status" value="1"/>
</dbReference>
<dbReference type="EC" id="3.2.1.-" evidence="6"/>
<dbReference type="AlphaFoldDB" id="A0A8H4R8R6"/>
<evidence type="ECO:0000256" key="4">
    <source>
        <dbReference type="ARBA" id="ARBA00022801"/>
    </source>
</evidence>
<dbReference type="InterPro" id="IPR036026">
    <property type="entry name" value="Seven-hairpin_glycosidases"/>
</dbReference>
<evidence type="ECO:0000256" key="2">
    <source>
        <dbReference type="ARBA" id="ARBA00004922"/>
    </source>
</evidence>
<protein>
    <recommendedName>
        <fullName evidence="6">alpha-1,2-Mannosidase</fullName>
        <ecNumber evidence="6">3.2.1.-</ecNumber>
    </recommendedName>
</protein>
<dbReference type="PRINTS" id="PR00747">
    <property type="entry name" value="GLYHDRLASE47"/>
</dbReference>
<dbReference type="GO" id="GO:0016020">
    <property type="term" value="C:membrane"/>
    <property type="evidence" value="ECO:0007669"/>
    <property type="project" value="InterPro"/>
</dbReference>